<dbReference type="PANTHER" id="PTHR46818:SF1">
    <property type="entry name" value="CHROMOSOME UNDETERMINED SCAFFOLD_125, WHOLE GENOME SHOTGUN SEQUENCE"/>
    <property type="match status" value="1"/>
</dbReference>
<dbReference type="SUPFAM" id="SSF52087">
    <property type="entry name" value="CRAL/TRIO domain"/>
    <property type="match status" value="1"/>
</dbReference>
<dbReference type="CDD" id="cd00170">
    <property type="entry name" value="SEC14"/>
    <property type="match status" value="1"/>
</dbReference>
<reference evidence="2" key="1">
    <citation type="submission" date="2021-01" db="EMBL/GenBank/DDBJ databases">
        <authorList>
            <person name="Corre E."/>
            <person name="Pelletier E."/>
            <person name="Niang G."/>
            <person name="Scheremetjew M."/>
            <person name="Finn R."/>
            <person name="Kale V."/>
            <person name="Holt S."/>
            <person name="Cochrane G."/>
            <person name="Meng A."/>
            <person name="Brown T."/>
            <person name="Cohen L."/>
        </authorList>
    </citation>
    <scope>NUCLEOTIDE SEQUENCE</scope>
    <source>
        <strain evidence="2">Fehren 1</strain>
    </source>
</reference>
<dbReference type="PROSITE" id="PS50191">
    <property type="entry name" value="CRAL_TRIO"/>
    <property type="match status" value="1"/>
</dbReference>
<dbReference type="InterPro" id="IPR001251">
    <property type="entry name" value="CRAL-TRIO_dom"/>
</dbReference>
<name>A0A7S3I3Q3_9SPIT</name>
<evidence type="ECO:0000259" key="1">
    <source>
        <dbReference type="PROSITE" id="PS50191"/>
    </source>
</evidence>
<protein>
    <recommendedName>
        <fullName evidence="1">CRAL-TRIO domain-containing protein</fullName>
    </recommendedName>
</protein>
<dbReference type="EMBL" id="HBIE01025464">
    <property type="protein sequence ID" value="CAE0312866.1"/>
    <property type="molecule type" value="Transcribed_RNA"/>
</dbReference>
<dbReference type="Gene3D" id="3.40.525.10">
    <property type="entry name" value="CRAL-TRIO lipid binding domain"/>
    <property type="match status" value="1"/>
</dbReference>
<dbReference type="SMART" id="SM00516">
    <property type="entry name" value="SEC14"/>
    <property type="match status" value="1"/>
</dbReference>
<dbReference type="Pfam" id="PF00650">
    <property type="entry name" value="CRAL_TRIO"/>
    <property type="match status" value="1"/>
</dbReference>
<evidence type="ECO:0000313" key="2">
    <source>
        <dbReference type="EMBL" id="CAE0312866.1"/>
    </source>
</evidence>
<gene>
    <name evidence="2" type="ORF">FEHR0123_LOCUS7788</name>
</gene>
<proteinExistence type="predicted"/>
<dbReference type="PANTHER" id="PTHR46818">
    <property type="entry name" value="DOMAIN-CONTAINING PROTEIN, PUTATIVE-RELATED"/>
    <property type="match status" value="1"/>
</dbReference>
<dbReference type="InterPro" id="IPR036865">
    <property type="entry name" value="CRAL-TRIO_dom_sf"/>
</dbReference>
<feature type="domain" description="CRAL-TRIO" evidence="1">
    <location>
        <begin position="1"/>
        <end position="143"/>
    </location>
</feature>
<accession>A0A7S3I3Q3</accession>
<dbReference type="AlphaFoldDB" id="A0A7S3I3Q3"/>
<sequence>MRPVIIINVRRMIDSRIPVDRLISLTDFFLEYTIAHAMIPGAIESWTCIFDLKDVGVTEIPKDRIQPLVRNMTKNYRGRLFRFYATDVTFIVRQLWKLAHKFVDEFTNKKLLIFGDDYQNEIKELIDEDNLEQRYGGNLPNIERNYFPPQYNP</sequence>
<organism evidence="2">
    <name type="scientific">Favella ehrenbergii</name>
    <dbReference type="NCBI Taxonomy" id="182087"/>
    <lineage>
        <taxon>Eukaryota</taxon>
        <taxon>Sar</taxon>
        <taxon>Alveolata</taxon>
        <taxon>Ciliophora</taxon>
        <taxon>Intramacronucleata</taxon>
        <taxon>Spirotrichea</taxon>
        <taxon>Choreotrichia</taxon>
        <taxon>Tintinnida</taxon>
        <taxon>Xystonellidae</taxon>
        <taxon>Favella</taxon>
    </lineage>
</organism>